<organism evidence="3 4">
    <name type="scientific">Ancylobacter amanitiformis</name>
    <dbReference type="NCBI Taxonomy" id="217069"/>
    <lineage>
        <taxon>Bacteria</taxon>
        <taxon>Pseudomonadati</taxon>
        <taxon>Pseudomonadota</taxon>
        <taxon>Alphaproteobacteria</taxon>
        <taxon>Hyphomicrobiales</taxon>
        <taxon>Xanthobacteraceae</taxon>
        <taxon>Ancylobacter</taxon>
    </lineage>
</organism>
<evidence type="ECO:0000259" key="2">
    <source>
        <dbReference type="PROSITE" id="PS51977"/>
    </source>
</evidence>
<evidence type="ECO:0000256" key="1">
    <source>
        <dbReference type="SAM" id="MobiDB-lite"/>
    </source>
</evidence>
<accession>A0ABU0LXI3</accession>
<feature type="domain" description="WGR" evidence="2">
    <location>
        <begin position="1"/>
        <end position="105"/>
    </location>
</feature>
<dbReference type="CDD" id="cd07996">
    <property type="entry name" value="WGR_MMR_like"/>
    <property type="match status" value="1"/>
</dbReference>
<keyword evidence="3" id="KW-0238">DNA-binding</keyword>
<gene>
    <name evidence="3" type="ORF">QOZ99_004354</name>
</gene>
<evidence type="ECO:0000313" key="4">
    <source>
        <dbReference type="Proteomes" id="UP001235094"/>
    </source>
</evidence>
<reference evidence="3 4" key="1">
    <citation type="submission" date="2023-07" db="EMBL/GenBank/DDBJ databases">
        <title>Genomic Encyclopedia of Type Strains, Phase IV (KMG-IV): sequencing the most valuable type-strain genomes for metagenomic binning, comparative biology and taxonomic classification.</title>
        <authorList>
            <person name="Goeker M."/>
        </authorList>
    </citation>
    <scope>NUCLEOTIDE SEQUENCE [LARGE SCALE GENOMIC DNA]</scope>
    <source>
        <strain evidence="3 4">DSM 15561</strain>
    </source>
</reference>
<comment type="caution">
    <text evidence="3">The sequence shown here is derived from an EMBL/GenBank/DDBJ whole genome shotgun (WGS) entry which is preliminary data.</text>
</comment>
<dbReference type="Gene3D" id="2.20.140.10">
    <property type="entry name" value="WGR domain"/>
    <property type="match status" value="1"/>
</dbReference>
<dbReference type="InterPro" id="IPR049809">
    <property type="entry name" value="YehF/YfeS-like_WGR"/>
</dbReference>
<dbReference type="Proteomes" id="UP001235094">
    <property type="component" value="Unassembled WGS sequence"/>
</dbReference>
<protein>
    <submittedName>
        <fullName evidence="3">DNA-binding WGR domain protein</fullName>
    </submittedName>
</protein>
<keyword evidence="4" id="KW-1185">Reference proteome</keyword>
<dbReference type="Pfam" id="PF05406">
    <property type="entry name" value="WGR"/>
    <property type="match status" value="1"/>
</dbReference>
<dbReference type="InterPro" id="IPR008893">
    <property type="entry name" value="WGR_domain"/>
</dbReference>
<evidence type="ECO:0000313" key="3">
    <source>
        <dbReference type="EMBL" id="MDQ0513432.1"/>
    </source>
</evidence>
<dbReference type="SUPFAM" id="SSF142921">
    <property type="entry name" value="WGR domain-like"/>
    <property type="match status" value="1"/>
</dbReference>
<dbReference type="InterPro" id="IPR036930">
    <property type="entry name" value="WGR_dom_sf"/>
</dbReference>
<dbReference type="SMART" id="SM00773">
    <property type="entry name" value="WGR"/>
    <property type="match status" value="1"/>
</dbReference>
<proteinExistence type="predicted"/>
<dbReference type="PROSITE" id="PS51977">
    <property type="entry name" value="WGR"/>
    <property type="match status" value="1"/>
</dbReference>
<dbReference type="EMBL" id="JAUSVR010000030">
    <property type="protein sequence ID" value="MDQ0513432.1"/>
    <property type="molecule type" value="Genomic_DNA"/>
</dbReference>
<name>A0ABU0LXI3_9HYPH</name>
<feature type="region of interest" description="Disordered" evidence="1">
    <location>
        <begin position="85"/>
        <end position="105"/>
    </location>
</feature>
<dbReference type="GO" id="GO:0003677">
    <property type="term" value="F:DNA binding"/>
    <property type="evidence" value="ECO:0007669"/>
    <property type="project" value="UniProtKB-KW"/>
</dbReference>
<sequence length="105" mass="12226">MDADSSERDSRTMLAQPYQLYVERRDASRNMARFYAMSIEQTLFGQACLIRRWGRIGAHGQSMQHSFDRENEAVQLFLDLLRQKRKRGYRPKGKPISSDSSTHEG</sequence>